<dbReference type="Pfam" id="PF08417">
    <property type="entry name" value="PaO"/>
    <property type="match status" value="1"/>
</dbReference>
<dbReference type="InterPro" id="IPR036922">
    <property type="entry name" value="Rieske_2Fe-2S_sf"/>
</dbReference>
<keyword evidence="7" id="KW-0560">Oxidoreductase</keyword>
<dbReference type="RefSeq" id="WP_332863243.1">
    <property type="nucleotide sequence ID" value="NZ_JBAFSM010000002.1"/>
</dbReference>
<dbReference type="Pfam" id="PF00355">
    <property type="entry name" value="Rieske"/>
    <property type="match status" value="1"/>
</dbReference>
<keyword evidence="10 11" id="KW-0472">Membrane</keyword>
<keyword evidence="14" id="KW-1185">Reference proteome</keyword>
<evidence type="ECO:0000256" key="6">
    <source>
        <dbReference type="ARBA" id="ARBA00022989"/>
    </source>
</evidence>
<keyword evidence="6 11" id="KW-1133">Transmembrane helix</keyword>
<keyword evidence="5" id="KW-0809">Transit peptide</keyword>
<keyword evidence="2 11" id="KW-0812">Transmembrane</keyword>
<evidence type="ECO:0000313" key="14">
    <source>
        <dbReference type="Proteomes" id="UP001328733"/>
    </source>
</evidence>
<dbReference type="GO" id="GO:0016705">
    <property type="term" value="F:oxidoreductase activity, acting on paired donors, with incorporation or reduction of molecular oxygen"/>
    <property type="evidence" value="ECO:0007669"/>
    <property type="project" value="UniProtKB-ARBA"/>
</dbReference>
<feature type="transmembrane region" description="Helical" evidence="11">
    <location>
        <begin position="397"/>
        <end position="415"/>
    </location>
</feature>
<evidence type="ECO:0000256" key="10">
    <source>
        <dbReference type="ARBA" id="ARBA00023136"/>
    </source>
</evidence>
<sequence>MSGLTVPVSSHPAGGTELDRFDWREVWYPVHYVKDLAKNRPTPFTLLDRDLVIWWDKNQESWRVFEDKCPHRLAPLSEGRVNEAGQLECPYHGWSFSGAGNCEFIPQQPEGTRAETSRRACVTSFATTVRQGLLFVYAGDPNNAPNTKVPIIEPMEEDPDGWICLDTFRDLPYDALTLIENVLDSSHIPYTHHLTIGNRANAAPVELEVTHSDRQGFTGIWPEGPRRGTLGQQYTTFVAPALMWHDLTSKQFGRTLTVVYATPIRKGECRLFARFPFKFSSNLPKFFLKITPTWYSHLNQNGILEDDQIFLYFQERYLEESGGSENYARACYLPTKADLFVFELRSWVNQYNAEPFPGVPLPPRKPKEVLLERYHSHTKNCASCQGALINLNRIRTLLAVVTLFLGISLPLFSLLVDRSGLAIVAVLTGVALISAGLWWRLGELKKKFYIGRELLPRNTGKKG</sequence>
<dbReference type="GO" id="GO:0016020">
    <property type="term" value="C:membrane"/>
    <property type="evidence" value="ECO:0007669"/>
    <property type="project" value="UniProtKB-SubCell"/>
</dbReference>
<evidence type="ECO:0000256" key="4">
    <source>
        <dbReference type="ARBA" id="ARBA00022723"/>
    </source>
</evidence>
<evidence type="ECO:0000256" key="8">
    <source>
        <dbReference type="ARBA" id="ARBA00023004"/>
    </source>
</evidence>
<keyword evidence="8" id="KW-0408">Iron</keyword>
<proteinExistence type="predicted"/>
<evidence type="ECO:0000256" key="7">
    <source>
        <dbReference type="ARBA" id="ARBA00023002"/>
    </source>
</evidence>
<dbReference type="InterPro" id="IPR050584">
    <property type="entry name" value="Cholesterol_7-desaturase"/>
</dbReference>
<evidence type="ECO:0000259" key="12">
    <source>
        <dbReference type="PROSITE" id="PS51296"/>
    </source>
</evidence>
<comment type="caution">
    <text evidence="13">The sequence shown here is derived from an EMBL/GenBank/DDBJ whole genome shotgun (WGS) entry which is preliminary data.</text>
</comment>
<organism evidence="13 14">
    <name type="scientific">Pannus brasiliensis CCIBt3594</name>
    <dbReference type="NCBI Taxonomy" id="1427578"/>
    <lineage>
        <taxon>Bacteria</taxon>
        <taxon>Bacillati</taxon>
        <taxon>Cyanobacteriota</taxon>
        <taxon>Cyanophyceae</taxon>
        <taxon>Oscillatoriophycideae</taxon>
        <taxon>Chroococcales</taxon>
        <taxon>Microcystaceae</taxon>
        <taxon>Pannus</taxon>
    </lineage>
</organism>
<protein>
    <submittedName>
        <fullName evidence="13">Rieske 2Fe-2S domain-containing protein</fullName>
    </submittedName>
</protein>
<dbReference type="InterPro" id="IPR013626">
    <property type="entry name" value="PaO"/>
</dbReference>
<comment type="subcellular location">
    <subcellularLocation>
        <location evidence="1">Membrane</location>
    </subcellularLocation>
</comment>
<evidence type="ECO:0000256" key="2">
    <source>
        <dbReference type="ARBA" id="ARBA00022692"/>
    </source>
</evidence>
<dbReference type="GO" id="GO:0046872">
    <property type="term" value="F:metal ion binding"/>
    <property type="evidence" value="ECO:0007669"/>
    <property type="project" value="UniProtKB-KW"/>
</dbReference>
<evidence type="ECO:0000313" key="13">
    <source>
        <dbReference type="EMBL" id="MEG3435791.1"/>
    </source>
</evidence>
<feature type="transmembrane region" description="Helical" evidence="11">
    <location>
        <begin position="421"/>
        <end position="439"/>
    </location>
</feature>
<dbReference type="SUPFAM" id="SSF55961">
    <property type="entry name" value="Bet v1-like"/>
    <property type="match status" value="1"/>
</dbReference>
<name>A0AAW9QM48_9CHRO</name>
<feature type="domain" description="Rieske" evidence="12">
    <location>
        <begin position="27"/>
        <end position="136"/>
    </location>
</feature>
<evidence type="ECO:0000256" key="9">
    <source>
        <dbReference type="ARBA" id="ARBA00023014"/>
    </source>
</evidence>
<dbReference type="CDD" id="cd03480">
    <property type="entry name" value="Rieske_RO_Alpha_PaO"/>
    <property type="match status" value="1"/>
</dbReference>
<dbReference type="PANTHER" id="PTHR21266:SF32">
    <property type="entry name" value="CHOLESTEROL 7-DESATURASE NVD"/>
    <property type="match status" value="1"/>
</dbReference>
<dbReference type="Proteomes" id="UP001328733">
    <property type="component" value="Unassembled WGS sequence"/>
</dbReference>
<dbReference type="Gene3D" id="3.90.380.10">
    <property type="entry name" value="Naphthalene 1,2-dioxygenase Alpha Subunit, Chain A, domain 1"/>
    <property type="match status" value="1"/>
</dbReference>
<dbReference type="PANTHER" id="PTHR21266">
    <property type="entry name" value="IRON-SULFUR DOMAIN CONTAINING PROTEIN"/>
    <property type="match status" value="1"/>
</dbReference>
<reference evidence="13 14" key="1">
    <citation type="submission" date="2024-01" db="EMBL/GenBank/DDBJ databases">
        <title>Genomic insights into the taxonomy and metabolism of the cyanobacterium Pannus brasiliensis CCIBt3594.</title>
        <authorList>
            <person name="Machado M."/>
            <person name="Botero N.B."/>
            <person name="Andreote A.P.D."/>
            <person name="Feitosa A.M.T."/>
            <person name="Popin R."/>
            <person name="Sivonen K."/>
            <person name="Fiore M.F."/>
        </authorList>
    </citation>
    <scope>NUCLEOTIDE SEQUENCE [LARGE SCALE GENOMIC DNA]</scope>
    <source>
        <strain evidence="13 14">CCIBt3594</strain>
    </source>
</reference>
<evidence type="ECO:0000256" key="11">
    <source>
        <dbReference type="SAM" id="Phobius"/>
    </source>
</evidence>
<keyword evidence="3" id="KW-0001">2Fe-2S</keyword>
<dbReference type="Gene3D" id="2.102.10.10">
    <property type="entry name" value="Rieske [2Fe-2S] iron-sulphur domain"/>
    <property type="match status" value="1"/>
</dbReference>
<evidence type="ECO:0000256" key="1">
    <source>
        <dbReference type="ARBA" id="ARBA00004370"/>
    </source>
</evidence>
<dbReference type="AlphaFoldDB" id="A0AAW9QM48"/>
<dbReference type="EMBL" id="JBAFSM010000002">
    <property type="protein sequence ID" value="MEG3435791.1"/>
    <property type="molecule type" value="Genomic_DNA"/>
</dbReference>
<dbReference type="InterPro" id="IPR017941">
    <property type="entry name" value="Rieske_2Fe-2S"/>
</dbReference>
<keyword evidence="9" id="KW-0411">Iron-sulfur</keyword>
<gene>
    <name evidence="13" type="ORF">V0288_01545</name>
</gene>
<dbReference type="GO" id="GO:0010277">
    <property type="term" value="F:chlorophyllide a oxygenase activity"/>
    <property type="evidence" value="ECO:0007669"/>
    <property type="project" value="InterPro"/>
</dbReference>
<dbReference type="PROSITE" id="PS51296">
    <property type="entry name" value="RIESKE"/>
    <property type="match status" value="1"/>
</dbReference>
<evidence type="ECO:0000256" key="3">
    <source>
        <dbReference type="ARBA" id="ARBA00022714"/>
    </source>
</evidence>
<evidence type="ECO:0000256" key="5">
    <source>
        <dbReference type="ARBA" id="ARBA00022946"/>
    </source>
</evidence>
<dbReference type="SUPFAM" id="SSF50022">
    <property type="entry name" value="ISP domain"/>
    <property type="match status" value="1"/>
</dbReference>
<dbReference type="GO" id="GO:0005737">
    <property type="term" value="C:cytoplasm"/>
    <property type="evidence" value="ECO:0007669"/>
    <property type="project" value="TreeGrafter"/>
</dbReference>
<dbReference type="GO" id="GO:0051537">
    <property type="term" value="F:2 iron, 2 sulfur cluster binding"/>
    <property type="evidence" value="ECO:0007669"/>
    <property type="project" value="UniProtKB-KW"/>
</dbReference>
<accession>A0AAW9QM48</accession>
<keyword evidence="4" id="KW-0479">Metal-binding</keyword>